<feature type="transmembrane region" description="Helical" evidence="6">
    <location>
        <begin position="377"/>
        <end position="401"/>
    </location>
</feature>
<reference evidence="8 9" key="1">
    <citation type="submission" date="2020-04" db="EMBL/GenBank/DDBJ databases">
        <authorList>
            <person name="Zhang R."/>
            <person name="Schippers A."/>
        </authorList>
    </citation>
    <scope>NUCLEOTIDE SEQUENCE [LARGE SCALE GENOMIC DNA]</scope>
    <source>
        <strain evidence="8 9">DSM 109850</strain>
    </source>
</reference>
<feature type="transmembrane region" description="Helical" evidence="6">
    <location>
        <begin position="443"/>
        <end position="464"/>
    </location>
</feature>
<evidence type="ECO:0000256" key="1">
    <source>
        <dbReference type="ARBA" id="ARBA00004651"/>
    </source>
</evidence>
<proteinExistence type="predicted"/>
<dbReference type="InterPro" id="IPR005828">
    <property type="entry name" value="MFS_sugar_transport-like"/>
</dbReference>
<sequence length="476" mass="51363">MSAKAAVDSPAHIIARLDRLSVWSFPYLFIVVIGAGFLFTFYDIFNINVSFIQTCTAIVHGCSPATASKFLGLPVLLNLGGYVVGTLVLSPLADKFGRRDMLLVTMIITGLGSLWNALAGHYAMFTLARAVTGIGIGADLAIVNTYINEVAPAGSRARYTSLIFIMSAFGAFFGIWLGLFLTTPATPFPLGLPFAIAGAHFVNGWRWMYIIGAVLAVVGLLLRYRMPESPRWLISRGRVDEADQIVTAMERRAASKQSLSPVQTVTPITQEEPKIPYSTVFGNVVYRNRTLILVAMWFISYVTVYCYASGFTSLLSSLHYPPPEAGLIAAFGTFGFILCAIVAYLFGEMMERKYWIILSAVLTLLGGVIVAEAGTLLWLSMVGSGIAFFGFNLWVPISYAWSTEHYPTRARATGFALVDGVGHLGGGLGVLLVVPFVAGLPVLPAFLVIGGFLVLGALIAQFGVRTRGLPLDQISP</sequence>
<evidence type="ECO:0000256" key="3">
    <source>
        <dbReference type="ARBA" id="ARBA00022692"/>
    </source>
</evidence>
<keyword evidence="4 6" id="KW-1133">Transmembrane helix</keyword>
<feature type="transmembrane region" description="Helical" evidence="6">
    <location>
        <begin position="124"/>
        <end position="147"/>
    </location>
</feature>
<keyword evidence="2" id="KW-0813">Transport</keyword>
<accession>A0A7Y0L6W5</accession>
<dbReference type="GO" id="GO:0005886">
    <property type="term" value="C:plasma membrane"/>
    <property type="evidence" value="ECO:0007669"/>
    <property type="project" value="UniProtKB-SubCell"/>
</dbReference>
<dbReference type="PANTHER" id="PTHR23511">
    <property type="entry name" value="SYNAPTIC VESICLE GLYCOPROTEIN 2"/>
    <property type="match status" value="1"/>
</dbReference>
<evidence type="ECO:0000256" key="5">
    <source>
        <dbReference type="ARBA" id="ARBA00023136"/>
    </source>
</evidence>
<feature type="transmembrane region" description="Helical" evidence="6">
    <location>
        <begin position="413"/>
        <end position="437"/>
    </location>
</feature>
<dbReference type="GO" id="GO:0022857">
    <property type="term" value="F:transmembrane transporter activity"/>
    <property type="evidence" value="ECO:0007669"/>
    <property type="project" value="InterPro"/>
</dbReference>
<feature type="transmembrane region" description="Helical" evidence="6">
    <location>
        <begin position="20"/>
        <end position="42"/>
    </location>
</feature>
<evidence type="ECO:0000256" key="2">
    <source>
        <dbReference type="ARBA" id="ARBA00022448"/>
    </source>
</evidence>
<dbReference type="Proteomes" id="UP000533476">
    <property type="component" value="Unassembled WGS sequence"/>
</dbReference>
<keyword evidence="3 6" id="KW-0812">Transmembrane</keyword>
<feature type="domain" description="Major facilitator superfamily (MFS) profile" evidence="7">
    <location>
        <begin position="29"/>
        <end position="468"/>
    </location>
</feature>
<feature type="transmembrane region" description="Helical" evidence="6">
    <location>
        <begin position="70"/>
        <end position="89"/>
    </location>
</feature>
<dbReference type="SUPFAM" id="SSF103473">
    <property type="entry name" value="MFS general substrate transporter"/>
    <property type="match status" value="1"/>
</dbReference>
<feature type="transmembrane region" description="Helical" evidence="6">
    <location>
        <begin position="327"/>
        <end position="347"/>
    </location>
</feature>
<evidence type="ECO:0000313" key="8">
    <source>
        <dbReference type="EMBL" id="NMP23846.1"/>
    </source>
</evidence>
<dbReference type="Gene3D" id="1.20.1250.20">
    <property type="entry name" value="MFS general substrate transporter like domains"/>
    <property type="match status" value="1"/>
</dbReference>
<comment type="caution">
    <text evidence="8">The sequence shown here is derived from an EMBL/GenBank/DDBJ whole genome shotgun (WGS) entry which is preliminary data.</text>
</comment>
<evidence type="ECO:0000259" key="7">
    <source>
        <dbReference type="PROSITE" id="PS50850"/>
    </source>
</evidence>
<feature type="transmembrane region" description="Helical" evidence="6">
    <location>
        <begin position="159"/>
        <end position="181"/>
    </location>
</feature>
<dbReference type="PANTHER" id="PTHR23511:SF34">
    <property type="entry name" value="SYNAPTIC VESICLE GLYCOPROTEIN 2"/>
    <property type="match status" value="1"/>
</dbReference>
<dbReference type="PROSITE" id="PS00217">
    <property type="entry name" value="SUGAR_TRANSPORT_2"/>
    <property type="match status" value="1"/>
</dbReference>
<dbReference type="EMBL" id="JABBVZ010000069">
    <property type="protein sequence ID" value="NMP23846.1"/>
    <property type="molecule type" value="Genomic_DNA"/>
</dbReference>
<feature type="transmembrane region" description="Helical" evidence="6">
    <location>
        <begin position="101"/>
        <end position="118"/>
    </location>
</feature>
<evidence type="ECO:0000256" key="6">
    <source>
        <dbReference type="SAM" id="Phobius"/>
    </source>
</evidence>
<protein>
    <submittedName>
        <fullName evidence="8">MFS transporter</fullName>
    </submittedName>
</protein>
<keyword evidence="5 6" id="KW-0472">Membrane</keyword>
<dbReference type="Pfam" id="PF00083">
    <property type="entry name" value="Sugar_tr"/>
    <property type="match status" value="1"/>
</dbReference>
<evidence type="ECO:0000256" key="4">
    <source>
        <dbReference type="ARBA" id="ARBA00022989"/>
    </source>
</evidence>
<comment type="subcellular location">
    <subcellularLocation>
        <location evidence="1">Cell membrane</location>
        <topology evidence="1">Multi-pass membrane protein</topology>
    </subcellularLocation>
</comment>
<dbReference type="PROSITE" id="PS50850">
    <property type="entry name" value="MFS"/>
    <property type="match status" value="1"/>
</dbReference>
<dbReference type="RefSeq" id="WP_169101463.1">
    <property type="nucleotide sequence ID" value="NZ_JABBVZ010000069.1"/>
</dbReference>
<dbReference type="AlphaFoldDB" id="A0A7Y0L6W5"/>
<keyword evidence="9" id="KW-1185">Reference proteome</keyword>
<gene>
    <name evidence="8" type="ORF">HIJ39_16025</name>
</gene>
<feature type="transmembrane region" description="Helical" evidence="6">
    <location>
        <begin position="207"/>
        <end position="226"/>
    </location>
</feature>
<feature type="transmembrane region" description="Helical" evidence="6">
    <location>
        <begin position="354"/>
        <end position="371"/>
    </location>
</feature>
<name>A0A7Y0L6W5_9FIRM</name>
<dbReference type="InterPro" id="IPR020846">
    <property type="entry name" value="MFS_dom"/>
</dbReference>
<evidence type="ECO:0000313" key="9">
    <source>
        <dbReference type="Proteomes" id="UP000533476"/>
    </source>
</evidence>
<dbReference type="InterPro" id="IPR005829">
    <property type="entry name" value="Sugar_transporter_CS"/>
</dbReference>
<dbReference type="PROSITE" id="PS00216">
    <property type="entry name" value="SUGAR_TRANSPORT_1"/>
    <property type="match status" value="1"/>
</dbReference>
<dbReference type="CDD" id="cd17316">
    <property type="entry name" value="MFS_SV2_like"/>
    <property type="match status" value="1"/>
</dbReference>
<dbReference type="InterPro" id="IPR036259">
    <property type="entry name" value="MFS_trans_sf"/>
</dbReference>
<feature type="transmembrane region" description="Helical" evidence="6">
    <location>
        <begin position="291"/>
        <end position="315"/>
    </location>
</feature>
<organism evidence="8 9">
    <name type="scientific">Sulfobacillus harzensis</name>
    <dbReference type="NCBI Taxonomy" id="2729629"/>
    <lineage>
        <taxon>Bacteria</taxon>
        <taxon>Bacillati</taxon>
        <taxon>Bacillota</taxon>
        <taxon>Clostridia</taxon>
        <taxon>Eubacteriales</taxon>
        <taxon>Clostridiales Family XVII. Incertae Sedis</taxon>
        <taxon>Sulfobacillus</taxon>
    </lineage>
</organism>